<dbReference type="EMBL" id="CP042914">
    <property type="protein sequence ID" value="QEG42928.1"/>
    <property type="molecule type" value="Genomic_DNA"/>
</dbReference>
<evidence type="ECO:0000256" key="12">
    <source>
        <dbReference type="ARBA" id="ARBA00033354"/>
    </source>
</evidence>
<evidence type="ECO:0000259" key="16">
    <source>
        <dbReference type="Pfam" id="PF01923"/>
    </source>
</evidence>
<keyword evidence="18" id="KW-1185">Reference proteome</keyword>
<dbReference type="InterPro" id="IPR036451">
    <property type="entry name" value="CblAdoTrfase-like_sf"/>
</dbReference>
<evidence type="ECO:0000256" key="7">
    <source>
        <dbReference type="ARBA" id="ARBA00022679"/>
    </source>
</evidence>
<evidence type="ECO:0000313" key="18">
    <source>
        <dbReference type="Proteomes" id="UP000325286"/>
    </source>
</evidence>
<comment type="catalytic activity">
    <reaction evidence="13 15">
        <text>2 cob(II)yrinate a,c diamide + reduced [electron-transfer flavoprotein] + 2 ATP = 2 adenosylcob(III)yrinate a,c-diamide + 2 triphosphate + oxidized [electron-transfer flavoprotein] + 3 H(+)</text>
        <dbReference type="Rhea" id="RHEA:11528"/>
        <dbReference type="Rhea" id="RHEA-COMP:10685"/>
        <dbReference type="Rhea" id="RHEA-COMP:10686"/>
        <dbReference type="ChEBI" id="CHEBI:15378"/>
        <dbReference type="ChEBI" id="CHEBI:18036"/>
        <dbReference type="ChEBI" id="CHEBI:30616"/>
        <dbReference type="ChEBI" id="CHEBI:57692"/>
        <dbReference type="ChEBI" id="CHEBI:58307"/>
        <dbReference type="ChEBI" id="CHEBI:58503"/>
        <dbReference type="ChEBI" id="CHEBI:58537"/>
        <dbReference type="EC" id="2.5.1.17"/>
    </reaction>
</comment>
<comment type="subcellular location">
    <subcellularLocation>
        <location evidence="1">Cytoplasm</location>
    </subcellularLocation>
</comment>
<dbReference type="PANTHER" id="PTHR12213">
    <property type="entry name" value="CORRINOID ADENOSYLTRANSFERASE"/>
    <property type="match status" value="1"/>
</dbReference>
<dbReference type="UniPathway" id="UPA00148">
    <property type="reaction ID" value="UER00233"/>
</dbReference>
<evidence type="ECO:0000256" key="15">
    <source>
        <dbReference type="RuleBase" id="RU366026"/>
    </source>
</evidence>
<gene>
    <name evidence="17" type="primary">yvqK</name>
    <name evidence="17" type="ORF">UC8_49700</name>
</gene>
<evidence type="ECO:0000313" key="17">
    <source>
        <dbReference type="EMBL" id="QEG42928.1"/>
    </source>
</evidence>
<dbReference type="GO" id="GO:0008817">
    <property type="term" value="F:corrinoid adenosyltransferase activity"/>
    <property type="evidence" value="ECO:0007669"/>
    <property type="project" value="UniProtKB-UniRule"/>
</dbReference>
<dbReference type="InterPro" id="IPR016030">
    <property type="entry name" value="CblAdoTrfase-like"/>
</dbReference>
<evidence type="ECO:0000256" key="11">
    <source>
        <dbReference type="ARBA" id="ARBA00033334"/>
    </source>
</evidence>
<keyword evidence="6" id="KW-0963">Cytoplasm</keyword>
<dbReference type="GO" id="GO:0005524">
    <property type="term" value="F:ATP binding"/>
    <property type="evidence" value="ECO:0007669"/>
    <property type="project" value="UniProtKB-UniRule"/>
</dbReference>
<dbReference type="FunFam" id="1.20.1200.10:FF:000003">
    <property type="entry name" value="ATP:cob(I)alamin adenosyltransferase"/>
    <property type="match status" value="1"/>
</dbReference>
<evidence type="ECO:0000256" key="14">
    <source>
        <dbReference type="ARBA" id="ARBA00048692"/>
    </source>
</evidence>
<evidence type="ECO:0000256" key="3">
    <source>
        <dbReference type="ARBA" id="ARBA00007487"/>
    </source>
</evidence>
<keyword evidence="7 15" id="KW-0808">Transferase</keyword>
<dbReference type="Proteomes" id="UP000325286">
    <property type="component" value="Chromosome"/>
</dbReference>
<accession>A0A5B9QV64</accession>
<reference evidence="17 18" key="1">
    <citation type="submission" date="2019-08" db="EMBL/GenBank/DDBJ databases">
        <title>Deep-cultivation of Planctomycetes and their phenomic and genomic characterization uncovers novel biology.</title>
        <authorList>
            <person name="Wiegand S."/>
            <person name="Jogler M."/>
            <person name="Boedeker C."/>
            <person name="Pinto D."/>
            <person name="Vollmers J."/>
            <person name="Rivas-Marin E."/>
            <person name="Kohn T."/>
            <person name="Peeters S.H."/>
            <person name="Heuer A."/>
            <person name="Rast P."/>
            <person name="Oberbeckmann S."/>
            <person name="Bunk B."/>
            <person name="Jeske O."/>
            <person name="Meyerdierks A."/>
            <person name="Storesund J.E."/>
            <person name="Kallscheuer N."/>
            <person name="Luecker S."/>
            <person name="Lage O.M."/>
            <person name="Pohl T."/>
            <person name="Merkel B.J."/>
            <person name="Hornburger P."/>
            <person name="Mueller R.-W."/>
            <person name="Bruemmer F."/>
            <person name="Labrenz M."/>
            <person name="Spormann A.M."/>
            <person name="Op den Camp H."/>
            <person name="Overmann J."/>
            <person name="Amann R."/>
            <person name="Jetten M.S.M."/>
            <person name="Mascher T."/>
            <person name="Medema M.H."/>
            <person name="Devos D.P."/>
            <person name="Kaster A.-K."/>
            <person name="Ovreas L."/>
            <person name="Rohde M."/>
            <person name="Galperin M.Y."/>
            <person name="Jogler C."/>
        </authorList>
    </citation>
    <scope>NUCLEOTIDE SEQUENCE [LARGE SCALE GENOMIC DNA]</scope>
    <source>
        <strain evidence="17 18">UC8</strain>
    </source>
</reference>
<dbReference type="RefSeq" id="WP_068132937.1">
    <property type="nucleotide sequence ID" value="NZ_CP042914.1"/>
</dbReference>
<evidence type="ECO:0000256" key="6">
    <source>
        <dbReference type="ARBA" id="ARBA00022490"/>
    </source>
</evidence>
<dbReference type="KEGG" id="rul:UC8_49700"/>
<dbReference type="NCBIfam" id="TIGR00636">
    <property type="entry name" value="PduO_Nterm"/>
    <property type="match status" value="1"/>
</dbReference>
<evidence type="ECO:0000256" key="9">
    <source>
        <dbReference type="ARBA" id="ARBA00022840"/>
    </source>
</evidence>
<evidence type="ECO:0000256" key="4">
    <source>
        <dbReference type="ARBA" id="ARBA00012454"/>
    </source>
</evidence>
<organism evidence="17 18">
    <name type="scientific">Roseimaritima ulvae</name>
    <dbReference type="NCBI Taxonomy" id="980254"/>
    <lineage>
        <taxon>Bacteria</taxon>
        <taxon>Pseudomonadati</taxon>
        <taxon>Planctomycetota</taxon>
        <taxon>Planctomycetia</taxon>
        <taxon>Pirellulales</taxon>
        <taxon>Pirellulaceae</taxon>
        <taxon>Roseimaritima</taxon>
    </lineage>
</organism>
<evidence type="ECO:0000256" key="8">
    <source>
        <dbReference type="ARBA" id="ARBA00022741"/>
    </source>
</evidence>
<evidence type="ECO:0000256" key="2">
    <source>
        <dbReference type="ARBA" id="ARBA00005121"/>
    </source>
</evidence>
<dbReference type="GO" id="GO:0005737">
    <property type="term" value="C:cytoplasm"/>
    <property type="evidence" value="ECO:0007669"/>
    <property type="project" value="UniProtKB-SubCell"/>
</dbReference>
<protein>
    <recommendedName>
        <fullName evidence="5 15">Corrinoid adenosyltransferase</fullName>
        <ecNumber evidence="4 15">2.5.1.17</ecNumber>
    </recommendedName>
    <alternativeName>
        <fullName evidence="10 15">Cob(II)alamin adenosyltransferase</fullName>
    </alternativeName>
    <alternativeName>
        <fullName evidence="12 15">Cob(II)yrinic acid a,c-diamide adenosyltransferase</fullName>
    </alternativeName>
    <alternativeName>
        <fullName evidence="11 15">Cobinamide/cobalamin adenosyltransferase</fullName>
    </alternativeName>
</protein>
<dbReference type="AlphaFoldDB" id="A0A5B9QV64"/>
<dbReference type="OrthoDB" id="9778896at2"/>
<evidence type="ECO:0000256" key="5">
    <source>
        <dbReference type="ARBA" id="ARBA00020963"/>
    </source>
</evidence>
<comment type="catalytic activity">
    <reaction evidence="14 15">
        <text>2 cob(II)alamin + reduced [electron-transfer flavoprotein] + 2 ATP = 2 adenosylcob(III)alamin + 2 triphosphate + oxidized [electron-transfer flavoprotein] + 3 H(+)</text>
        <dbReference type="Rhea" id="RHEA:28671"/>
        <dbReference type="Rhea" id="RHEA-COMP:10685"/>
        <dbReference type="Rhea" id="RHEA-COMP:10686"/>
        <dbReference type="ChEBI" id="CHEBI:15378"/>
        <dbReference type="ChEBI" id="CHEBI:16304"/>
        <dbReference type="ChEBI" id="CHEBI:18036"/>
        <dbReference type="ChEBI" id="CHEBI:18408"/>
        <dbReference type="ChEBI" id="CHEBI:30616"/>
        <dbReference type="ChEBI" id="CHEBI:57692"/>
        <dbReference type="ChEBI" id="CHEBI:58307"/>
        <dbReference type="EC" id="2.5.1.17"/>
    </reaction>
</comment>
<dbReference type="SUPFAM" id="SSF89028">
    <property type="entry name" value="Cobalamin adenosyltransferase-like"/>
    <property type="match status" value="1"/>
</dbReference>
<evidence type="ECO:0000256" key="10">
    <source>
        <dbReference type="ARBA" id="ARBA00031529"/>
    </source>
</evidence>
<dbReference type="EC" id="2.5.1.17" evidence="4 15"/>
<sequence>MKIYTRTGDAGSTGLFGGPRVSKDDHRIEAYGTVDELNAALGMARAAQPGPAIEEALQTVQSELFSLGAELAAPDPDQHQLRLIGTAQIEQLERWIDQHEAELEPLKHFILPSGSSAAAALHLARGICRRAERRLVTLVRHQETKISEELLIYLNRLGDLLFVLARAANQQQGIPETKWQKPTPPAQS</sequence>
<feature type="domain" description="Cobalamin adenosyltransferase-like" evidence="16">
    <location>
        <begin position="3"/>
        <end position="167"/>
    </location>
</feature>
<dbReference type="GO" id="GO:0009236">
    <property type="term" value="P:cobalamin biosynthetic process"/>
    <property type="evidence" value="ECO:0007669"/>
    <property type="project" value="UniProtKB-UniRule"/>
</dbReference>
<dbReference type="PANTHER" id="PTHR12213:SF0">
    <property type="entry name" value="CORRINOID ADENOSYLTRANSFERASE MMAB"/>
    <property type="match status" value="1"/>
</dbReference>
<dbReference type="Gene3D" id="1.20.1200.10">
    <property type="entry name" value="Cobalamin adenosyltransferase-like"/>
    <property type="match status" value="1"/>
</dbReference>
<evidence type="ECO:0000256" key="1">
    <source>
        <dbReference type="ARBA" id="ARBA00004496"/>
    </source>
</evidence>
<dbReference type="InterPro" id="IPR029499">
    <property type="entry name" value="PduO-typ"/>
</dbReference>
<keyword evidence="9 15" id="KW-0067">ATP-binding</keyword>
<comment type="similarity">
    <text evidence="3 15">Belongs to the Cob(I)alamin adenosyltransferase family.</text>
</comment>
<name>A0A5B9QV64_9BACT</name>
<keyword evidence="8 15" id="KW-0547">Nucleotide-binding</keyword>
<dbReference type="Pfam" id="PF01923">
    <property type="entry name" value="Cob_adeno_trans"/>
    <property type="match status" value="1"/>
</dbReference>
<proteinExistence type="inferred from homology"/>
<comment type="pathway">
    <text evidence="2 15">Cofactor biosynthesis; adenosylcobalamin biosynthesis; adenosylcobalamin from cob(II)yrinate a,c-diamide: step 2/7.</text>
</comment>
<keyword evidence="15" id="KW-0169">Cobalamin biosynthesis</keyword>
<evidence type="ECO:0000256" key="13">
    <source>
        <dbReference type="ARBA" id="ARBA00048555"/>
    </source>
</evidence>